<dbReference type="InterPro" id="IPR029063">
    <property type="entry name" value="SAM-dependent_MTases_sf"/>
</dbReference>
<keyword evidence="9" id="KW-1185">Reference proteome</keyword>
<keyword evidence="3 8" id="KW-0808">Transferase</keyword>
<evidence type="ECO:0000313" key="9">
    <source>
        <dbReference type="Proteomes" id="UP000184016"/>
    </source>
</evidence>
<feature type="region of interest" description="Disordered" evidence="6">
    <location>
        <begin position="249"/>
        <end position="272"/>
    </location>
</feature>
<dbReference type="EMBL" id="FRAF01000037">
    <property type="protein sequence ID" value="SHL09364.1"/>
    <property type="molecule type" value="Genomic_DNA"/>
</dbReference>
<evidence type="ECO:0000313" key="8">
    <source>
        <dbReference type="EMBL" id="SHL09364.1"/>
    </source>
</evidence>
<evidence type="ECO:0000256" key="2">
    <source>
        <dbReference type="ARBA" id="ARBA00022603"/>
    </source>
</evidence>
<keyword evidence="2 8" id="KW-0489">Methyltransferase</keyword>
<keyword evidence="4" id="KW-0680">Restriction system</keyword>
<comment type="similarity">
    <text evidence="1 5">Belongs to the N(4)/N(6)-methyltransferase family.</text>
</comment>
<evidence type="ECO:0000256" key="1">
    <source>
        <dbReference type="ARBA" id="ARBA00006594"/>
    </source>
</evidence>
<dbReference type="PROSITE" id="PS00092">
    <property type="entry name" value="N6_MTASE"/>
    <property type="match status" value="1"/>
</dbReference>
<gene>
    <name evidence="8" type="ORF">SAMN05443507_13716</name>
</gene>
<protein>
    <recommendedName>
        <fullName evidence="5">Methyltransferase</fullName>
        <ecNumber evidence="5">2.1.1.-</ecNumber>
    </recommendedName>
</protein>
<dbReference type="PRINTS" id="PR00508">
    <property type="entry name" value="S21N4MTFRASE"/>
</dbReference>
<accession>A0A1M6XTU0</accession>
<dbReference type="Pfam" id="PF01555">
    <property type="entry name" value="N6_N4_Mtase"/>
    <property type="match status" value="1"/>
</dbReference>
<dbReference type="EC" id="2.1.1.-" evidence="5"/>
<dbReference type="GO" id="GO:0008170">
    <property type="term" value="F:N-methyltransferase activity"/>
    <property type="evidence" value="ECO:0007669"/>
    <property type="project" value="InterPro"/>
</dbReference>
<dbReference type="InterPro" id="IPR002941">
    <property type="entry name" value="DNA_methylase_N4/N6"/>
</dbReference>
<proteinExistence type="inferred from homology"/>
<evidence type="ECO:0000256" key="3">
    <source>
        <dbReference type="ARBA" id="ARBA00022679"/>
    </source>
</evidence>
<feature type="domain" description="DNA methylase N-4/N-6" evidence="7">
    <location>
        <begin position="23"/>
        <end position="340"/>
    </location>
</feature>
<dbReference type="CDD" id="cd02440">
    <property type="entry name" value="AdoMet_MTases"/>
    <property type="match status" value="1"/>
</dbReference>
<dbReference type="Proteomes" id="UP000184016">
    <property type="component" value="Unassembled WGS sequence"/>
</dbReference>
<organism evidence="8 9">
    <name type="scientific">Alicyclobacillus tolerans</name>
    <dbReference type="NCBI Taxonomy" id="90970"/>
    <lineage>
        <taxon>Bacteria</taxon>
        <taxon>Bacillati</taxon>
        <taxon>Bacillota</taxon>
        <taxon>Bacilli</taxon>
        <taxon>Bacillales</taxon>
        <taxon>Alicyclobacillaceae</taxon>
        <taxon>Alicyclobacillus</taxon>
    </lineage>
</organism>
<dbReference type="InterPro" id="IPR002052">
    <property type="entry name" value="DNA_methylase_N6_adenine_CS"/>
</dbReference>
<dbReference type="STRING" id="1830138.SAMN05443507_13716"/>
<evidence type="ECO:0000256" key="6">
    <source>
        <dbReference type="SAM" id="MobiDB-lite"/>
    </source>
</evidence>
<dbReference type="GO" id="GO:0003677">
    <property type="term" value="F:DNA binding"/>
    <property type="evidence" value="ECO:0007669"/>
    <property type="project" value="InterPro"/>
</dbReference>
<dbReference type="InterPro" id="IPR001091">
    <property type="entry name" value="RM_Methyltransferase"/>
</dbReference>
<dbReference type="GO" id="GO:0009307">
    <property type="term" value="P:DNA restriction-modification system"/>
    <property type="evidence" value="ECO:0007669"/>
    <property type="project" value="UniProtKB-KW"/>
</dbReference>
<dbReference type="Gene3D" id="3.40.50.150">
    <property type="entry name" value="Vaccinia Virus protein VP39"/>
    <property type="match status" value="1"/>
</dbReference>
<dbReference type="RefSeq" id="WP_072875331.1">
    <property type="nucleotide sequence ID" value="NZ_FRAF01000037.1"/>
</dbReference>
<sequence length="372" mass="41123">MAQVHIINGDALEHLKRIPSESIDSIVTDPPYGIGFYGAKWDTFSTNQAYAKWVETWAREALRVLKPGGFLLSFAGTKTYHALAFGVESAGLDIRDQLIWLYTSGMPKMPDIARARHIDHLSSGLGADLKPAHEPVLVARKPLIGTLEENLRCYGVGAYFVDRCRIGKTLTGWKGGRSHFGSLDGTSSRTAYEVRGRYPANVATLDTDHWTHPYFGVDQVENLTPKTLSVKITSDDRDRDVFGRTIPVPPKLSAKMPTRHKGMEHTGTGKSRTIRKTVARNPHPTSKPTPLLRWLIRLVTPEAGHVLDPFCGSGSTLKAAVLEGCQATGIEREPMYAKIARFRAGLWNLSDVESLQDTEEPSEAIQLSLFGY</sequence>
<name>A0A1M6XTU0_9BACL</name>
<evidence type="ECO:0000259" key="7">
    <source>
        <dbReference type="Pfam" id="PF01555"/>
    </source>
</evidence>
<reference evidence="9" key="1">
    <citation type="submission" date="2016-11" db="EMBL/GenBank/DDBJ databases">
        <authorList>
            <person name="Varghese N."/>
            <person name="Submissions S."/>
        </authorList>
    </citation>
    <scope>NUCLEOTIDE SEQUENCE [LARGE SCALE GENOMIC DNA]</scope>
    <source>
        <strain evidence="9">USBA-503</strain>
    </source>
</reference>
<dbReference type="SUPFAM" id="SSF53335">
    <property type="entry name" value="S-adenosyl-L-methionine-dependent methyltransferases"/>
    <property type="match status" value="1"/>
</dbReference>
<evidence type="ECO:0000256" key="4">
    <source>
        <dbReference type="ARBA" id="ARBA00022747"/>
    </source>
</evidence>
<dbReference type="AlphaFoldDB" id="A0A1M6XTU0"/>
<evidence type="ECO:0000256" key="5">
    <source>
        <dbReference type="RuleBase" id="RU362026"/>
    </source>
</evidence>
<dbReference type="GO" id="GO:0032259">
    <property type="term" value="P:methylation"/>
    <property type="evidence" value="ECO:0007669"/>
    <property type="project" value="UniProtKB-KW"/>
</dbReference>